<dbReference type="EMBL" id="AKXB02000110">
    <property type="protein sequence ID" value="EMO89055.1"/>
    <property type="molecule type" value="Genomic_DNA"/>
</dbReference>
<evidence type="ECO:0000313" key="1">
    <source>
        <dbReference type="EMBL" id="EMO89055.1"/>
    </source>
</evidence>
<accession>M6Y5T3</accession>
<gene>
    <name evidence="1" type="ORF">LEP1GSC024_1706</name>
</gene>
<comment type="caution">
    <text evidence="1">The sequence shown here is derived from an EMBL/GenBank/DDBJ whole genome shotgun (WGS) entry which is preliminary data.</text>
</comment>
<sequence>MCLSFLKDFTFSGTTNYRIYFKGISIKSKKNIAQSNFYIKSQF</sequence>
<name>M6Y5T3_9LEPT</name>
<proteinExistence type="predicted"/>
<evidence type="ECO:0000313" key="2">
    <source>
        <dbReference type="Proteomes" id="UP000012138"/>
    </source>
</evidence>
<reference evidence="1 2" key="1">
    <citation type="submission" date="2013-01" db="EMBL/GenBank/DDBJ databases">
        <authorList>
            <person name="Harkins D.M."/>
            <person name="Durkin A.S."/>
            <person name="Brinkac L.M."/>
            <person name="Haft D.H."/>
            <person name="Selengut J.D."/>
            <person name="Sanka R."/>
            <person name="DePew J."/>
            <person name="Purushe J."/>
            <person name="Whelen A.C."/>
            <person name="Vinetz J.M."/>
            <person name="Sutton G.G."/>
            <person name="Nierman W.C."/>
            <person name="Fouts D.E."/>
        </authorList>
    </citation>
    <scope>NUCLEOTIDE SEQUENCE [LARGE SCALE GENOMIC DNA]</scope>
    <source>
        <strain evidence="1 2">2001034031</strain>
    </source>
</reference>
<organism evidence="1 2">
    <name type="scientific">Leptospira noguchii str. 2001034031</name>
    <dbReference type="NCBI Taxonomy" id="1193053"/>
    <lineage>
        <taxon>Bacteria</taxon>
        <taxon>Pseudomonadati</taxon>
        <taxon>Spirochaetota</taxon>
        <taxon>Spirochaetia</taxon>
        <taxon>Leptospirales</taxon>
        <taxon>Leptospiraceae</taxon>
        <taxon>Leptospira</taxon>
    </lineage>
</organism>
<dbReference type="Proteomes" id="UP000012138">
    <property type="component" value="Unassembled WGS sequence"/>
</dbReference>
<protein>
    <submittedName>
        <fullName evidence="1">Uncharacterized protein</fullName>
    </submittedName>
</protein>
<dbReference type="AlphaFoldDB" id="M6Y5T3"/>